<dbReference type="Pfam" id="PF07729">
    <property type="entry name" value="FCD"/>
    <property type="match status" value="1"/>
</dbReference>
<keyword evidence="2" id="KW-0238">DNA-binding</keyword>
<dbReference type="Gene3D" id="1.20.120.530">
    <property type="entry name" value="GntR ligand-binding domain-like"/>
    <property type="match status" value="1"/>
</dbReference>
<dbReference type="SMART" id="SM00895">
    <property type="entry name" value="FCD"/>
    <property type="match status" value="1"/>
</dbReference>
<dbReference type="RefSeq" id="WP_345384443.1">
    <property type="nucleotide sequence ID" value="NZ_BAABIC010000033.1"/>
</dbReference>
<dbReference type="SUPFAM" id="SSF48008">
    <property type="entry name" value="GntR ligand-binding domain-like"/>
    <property type="match status" value="1"/>
</dbReference>
<evidence type="ECO:0000313" key="5">
    <source>
        <dbReference type="EMBL" id="GAA4711865.1"/>
    </source>
</evidence>
<gene>
    <name evidence="5" type="ORF">GCM10023215_62950</name>
</gene>
<dbReference type="PRINTS" id="PR00035">
    <property type="entry name" value="HTHGNTR"/>
</dbReference>
<dbReference type="PANTHER" id="PTHR43537">
    <property type="entry name" value="TRANSCRIPTIONAL REGULATOR, GNTR FAMILY"/>
    <property type="match status" value="1"/>
</dbReference>
<dbReference type="PANTHER" id="PTHR43537:SF24">
    <property type="entry name" value="GLUCONATE OPERON TRANSCRIPTIONAL REPRESSOR"/>
    <property type="match status" value="1"/>
</dbReference>
<organism evidence="5 6">
    <name type="scientific">Pseudonocardia yuanmonensis</name>
    <dbReference type="NCBI Taxonomy" id="1095914"/>
    <lineage>
        <taxon>Bacteria</taxon>
        <taxon>Bacillati</taxon>
        <taxon>Actinomycetota</taxon>
        <taxon>Actinomycetes</taxon>
        <taxon>Pseudonocardiales</taxon>
        <taxon>Pseudonocardiaceae</taxon>
        <taxon>Pseudonocardia</taxon>
    </lineage>
</organism>
<comment type="caution">
    <text evidence="5">The sequence shown here is derived from an EMBL/GenBank/DDBJ whole genome shotgun (WGS) entry which is preliminary data.</text>
</comment>
<dbReference type="SUPFAM" id="SSF46785">
    <property type="entry name" value="Winged helix' DNA-binding domain"/>
    <property type="match status" value="1"/>
</dbReference>
<evidence type="ECO:0000313" key="6">
    <source>
        <dbReference type="Proteomes" id="UP001500325"/>
    </source>
</evidence>
<evidence type="ECO:0000256" key="3">
    <source>
        <dbReference type="ARBA" id="ARBA00023163"/>
    </source>
</evidence>
<name>A0ABP8XNM9_9PSEU</name>
<dbReference type="InterPro" id="IPR000524">
    <property type="entry name" value="Tscrpt_reg_HTH_GntR"/>
</dbReference>
<keyword evidence="6" id="KW-1185">Reference proteome</keyword>
<dbReference type="PROSITE" id="PS50949">
    <property type="entry name" value="HTH_GNTR"/>
    <property type="match status" value="1"/>
</dbReference>
<dbReference type="PRINTS" id="PR00033">
    <property type="entry name" value="HTHASNC"/>
</dbReference>
<evidence type="ECO:0000259" key="4">
    <source>
        <dbReference type="PROSITE" id="PS50949"/>
    </source>
</evidence>
<keyword evidence="3" id="KW-0804">Transcription</keyword>
<dbReference type="InterPro" id="IPR036390">
    <property type="entry name" value="WH_DNA-bd_sf"/>
</dbReference>
<evidence type="ECO:0000256" key="2">
    <source>
        <dbReference type="ARBA" id="ARBA00023125"/>
    </source>
</evidence>
<feature type="domain" description="HTH gntR-type" evidence="4">
    <location>
        <begin position="2"/>
        <end position="69"/>
    </location>
</feature>
<dbReference type="CDD" id="cd07377">
    <property type="entry name" value="WHTH_GntR"/>
    <property type="match status" value="1"/>
</dbReference>
<dbReference type="InterPro" id="IPR036388">
    <property type="entry name" value="WH-like_DNA-bd_sf"/>
</dbReference>
<accession>A0ABP8XNM9</accession>
<keyword evidence="1" id="KW-0805">Transcription regulation</keyword>
<proteinExistence type="predicted"/>
<dbReference type="Gene3D" id="1.10.10.10">
    <property type="entry name" value="Winged helix-like DNA-binding domain superfamily/Winged helix DNA-binding domain"/>
    <property type="match status" value="1"/>
</dbReference>
<dbReference type="Pfam" id="PF00392">
    <property type="entry name" value="GntR"/>
    <property type="match status" value="1"/>
</dbReference>
<dbReference type="InterPro" id="IPR011711">
    <property type="entry name" value="GntR_C"/>
</dbReference>
<protein>
    <submittedName>
        <fullName evidence="5">GntR family transcriptional regulator</fullName>
    </submittedName>
</protein>
<dbReference type="EMBL" id="BAABIC010000033">
    <property type="protein sequence ID" value="GAA4711865.1"/>
    <property type="molecule type" value="Genomic_DNA"/>
</dbReference>
<reference evidence="6" key="1">
    <citation type="journal article" date="2019" name="Int. J. Syst. Evol. Microbiol.">
        <title>The Global Catalogue of Microorganisms (GCM) 10K type strain sequencing project: providing services to taxonomists for standard genome sequencing and annotation.</title>
        <authorList>
            <consortium name="The Broad Institute Genomics Platform"/>
            <consortium name="The Broad Institute Genome Sequencing Center for Infectious Disease"/>
            <person name="Wu L."/>
            <person name="Ma J."/>
        </authorList>
    </citation>
    <scope>NUCLEOTIDE SEQUENCE [LARGE SCALE GENOMIC DNA]</scope>
    <source>
        <strain evidence="6">JCM 18055</strain>
    </source>
</reference>
<dbReference type="SMART" id="SM00345">
    <property type="entry name" value="HTH_GNTR"/>
    <property type="match status" value="1"/>
</dbReference>
<dbReference type="InterPro" id="IPR008920">
    <property type="entry name" value="TF_FadR/GntR_C"/>
</dbReference>
<sequence length="225" mass="24494">MAAATEQTVTQLRRLIMEGELAPGSRLQEVELATQLGVSRTPVREALRTLSSEGLVEVLANRGARVARWSVEDLHEIYDLRIMLEAHAAERAAGRMHAAETDRLTELCEQMEACAQRSDAHDLLALGDLNTRFHRLIIDAADSPRLATMLGSVVHVPSVMRTFSRYTPDALARSMGHHRELTAAIRAGSPEWAGSVMRSHIIAARAALLGADLNADGTANSERGT</sequence>
<evidence type="ECO:0000256" key="1">
    <source>
        <dbReference type="ARBA" id="ARBA00023015"/>
    </source>
</evidence>
<dbReference type="InterPro" id="IPR000485">
    <property type="entry name" value="AsnC-type_HTH_dom"/>
</dbReference>
<dbReference type="Proteomes" id="UP001500325">
    <property type="component" value="Unassembled WGS sequence"/>
</dbReference>